<keyword evidence="1 6" id="KW-0489">Methyltransferase</keyword>
<dbReference type="PROSITE" id="PS00094">
    <property type="entry name" value="C5_MTASE_1"/>
    <property type="match status" value="1"/>
</dbReference>
<dbReference type="PANTHER" id="PTHR46098">
    <property type="entry name" value="TRNA (CYTOSINE(38)-C(5))-METHYLTRANSFERASE"/>
    <property type="match status" value="1"/>
</dbReference>
<dbReference type="GO" id="GO:0032259">
    <property type="term" value="P:methylation"/>
    <property type="evidence" value="ECO:0007669"/>
    <property type="project" value="UniProtKB-KW"/>
</dbReference>
<dbReference type="GO" id="GO:0009307">
    <property type="term" value="P:DNA restriction-modification system"/>
    <property type="evidence" value="ECO:0007669"/>
    <property type="project" value="UniProtKB-KW"/>
</dbReference>
<dbReference type="PANTHER" id="PTHR46098:SF1">
    <property type="entry name" value="TRNA (CYTOSINE(38)-C(5))-METHYLTRANSFERASE"/>
    <property type="match status" value="1"/>
</dbReference>
<dbReference type="PROSITE" id="PS00095">
    <property type="entry name" value="C5_MTASE_2"/>
    <property type="match status" value="1"/>
</dbReference>
<dbReference type="RefSeq" id="WP_210434842.1">
    <property type="nucleotide sequence ID" value="NZ_SZUV01000002.1"/>
</dbReference>
<dbReference type="CDD" id="cd00315">
    <property type="entry name" value="Cyt_C5_DNA_methylase"/>
    <property type="match status" value="1"/>
</dbReference>
<name>A0A543Q1B5_ACITH</name>
<dbReference type="Proteomes" id="UP000315403">
    <property type="component" value="Unassembled WGS sequence"/>
</dbReference>
<evidence type="ECO:0000256" key="2">
    <source>
        <dbReference type="ARBA" id="ARBA00022679"/>
    </source>
</evidence>
<comment type="caution">
    <text evidence="9">The sequence shown here is derived from an EMBL/GenBank/DDBJ whole genome shotgun (WGS) entry which is preliminary data.</text>
</comment>
<evidence type="ECO:0000256" key="5">
    <source>
        <dbReference type="ARBA" id="ARBA00047422"/>
    </source>
</evidence>
<evidence type="ECO:0000256" key="4">
    <source>
        <dbReference type="ARBA" id="ARBA00022747"/>
    </source>
</evidence>
<dbReference type="GO" id="GO:0003886">
    <property type="term" value="F:DNA (cytosine-5-)-methyltransferase activity"/>
    <property type="evidence" value="ECO:0007669"/>
    <property type="project" value="UniProtKB-EC"/>
</dbReference>
<keyword evidence="2 6" id="KW-0808">Transferase</keyword>
<dbReference type="SUPFAM" id="SSF53335">
    <property type="entry name" value="S-adenosyl-L-methionine-dependent methyltransferases"/>
    <property type="match status" value="1"/>
</dbReference>
<accession>A0A543Q1B5</accession>
<dbReference type="PRINTS" id="PR00105">
    <property type="entry name" value="C5METTRFRASE"/>
</dbReference>
<dbReference type="Gene3D" id="3.40.50.150">
    <property type="entry name" value="Vaccinia Virus protein VP39"/>
    <property type="match status" value="1"/>
</dbReference>
<dbReference type="EC" id="2.1.1.37" evidence="8"/>
<proteinExistence type="inferred from homology"/>
<dbReference type="Gene3D" id="3.90.120.30">
    <property type="match status" value="1"/>
</dbReference>
<keyword evidence="4" id="KW-0680">Restriction system</keyword>
<dbReference type="Pfam" id="PF00145">
    <property type="entry name" value="DNA_methylase"/>
    <property type="match status" value="1"/>
</dbReference>
<evidence type="ECO:0000313" key="10">
    <source>
        <dbReference type="Proteomes" id="UP000315403"/>
    </source>
</evidence>
<dbReference type="AlphaFoldDB" id="A0A543Q1B5"/>
<evidence type="ECO:0000256" key="1">
    <source>
        <dbReference type="ARBA" id="ARBA00022603"/>
    </source>
</evidence>
<dbReference type="InterPro" id="IPR018117">
    <property type="entry name" value="C5_DNA_meth_AS"/>
</dbReference>
<evidence type="ECO:0000256" key="7">
    <source>
        <dbReference type="RuleBase" id="RU000416"/>
    </source>
</evidence>
<keyword evidence="3 6" id="KW-0949">S-adenosyl-L-methionine</keyword>
<evidence type="ECO:0000256" key="8">
    <source>
        <dbReference type="RuleBase" id="RU000417"/>
    </source>
</evidence>
<gene>
    <name evidence="9" type="primary">ssoIIM</name>
    <name evidence="9" type="ORF">DLNHIDIE_02928</name>
</gene>
<protein>
    <recommendedName>
        <fullName evidence="8">Cytosine-specific methyltransferase</fullName>
        <ecNumber evidence="8">2.1.1.37</ecNumber>
    </recommendedName>
</protein>
<evidence type="ECO:0000256" key="3">
    <source>
        <dbReference type="ARBA" id="ARBA00022691"/>
    </source>
</evidence>
<comment type="catalytic activity">
    <reaction evidence="5 8">
        <text>a 2'-deoxycytidine in DNA + S-adenosyl-L-methionine = a 5-methyl-2'-deoxycytidine in DNA + S-adenosyl-L-homocysteine + H(+)</text>
        <dbReference type="Rhea" id="RHEA:13681"/>
        <dbReference type="Rhea" id="RHEA-COMP:11369"/>
        <dbReference type="Rhea" id="RHEA-COMP:11370"/>
        <dbReference type="ChEBI" id="CHEBI:15378"/>
        <dbReference type="ChEBI" id="CHEBI:57856"/>
        <dbReference type="ChEBI" id="CHEBI:59789"/>
        <dbReference type="ChEBI" id="CHEBI:85452"/>
        <dbReference type="ChEBI" id="CHEBI:85454"/>
        <dbReference type="EC" id="2.1.1.37"/>
    </reaction>
</comment>
<dbReference type="InterPro" id="IPR031303">
    <property type="entry name" value="C5_meth_CS"/>
</dbReference>
<evidence type="ECO:0000313" key="9">
    <source>
        <dbReference type="EMBL" id="TQN50127.1"/>
    </source>
</evidence>
<dbReference type="PROSITE" id="PS51679">
    <property type="entry name" value="SAM_MT_C5"/>
    <property type="match status" value="1"/>
</dbReference>
<feature type="active site" evidence="6">
    <location>
        <position position="166"/>
    </location>
</feature>
<reference evidence="9 10" key="1">
    <citation type="submission" date="2019-03" db="EMBL/GenBank/DDBJ databases">
        <title>New insights into Acidothiobacillus thiooxidans sulfur metabolism through coupled gene expression, solution geochemistry, microscopy and spectroscopy analyses.</title>
        <authorList>
            <person name="Camacho D."/>
            <person name="Frazao R."/>
            <person name="Fouillen A."/>
            <person name="Nanci A."/>
            <person name="Lang B.F."/>
            <person name="Apte S.C."/>
            <person name="Baron C."/>
            <person name="Warren L.A."/>
        </authorList>
    </citation>
    <scope>NUCLEOTIDE SEQUENCE [LARGE SCALE GENOMIC DNA]</scope>
    <source>
        <strain evidence="9 10">ATCC 19377</strain>
    </source>
</reference>
<dbReference type="EMBL" id="SZUV01000002">
    <property type="protein sequence ID" value="TQN50127.1"/>
    <property type="molecule type" value="Genomic_DNA"/>
</dbReference>
<sequence>MEIYSSIKHLLTESLLETFPQTEGDEIEAVVTHWLQSPSTDIPFLTQSMRDHCWASVGVTKRHVKARSVREPLAAYQTLLPIDWSGVPFPPNQENTFKFIDLFAGIGGFRIAMQDLGGECVFSSEWDPYAKKTYELNFGEVPFGDIRKISENAIPDHDILCAGFPCQPFSLAGVSARNSLNTAHGFACETQGTLFFDIVRIIREKRPRIVFLENVKNLVSHDGGKTFSVIRNTIEALGYSFSYKVIDSSPLVPQRRLRCYMVCVRNTEQPFEFPEIQGPPLPLKSILEKKVDESFTISSKLWEGHQRRTKRNLERGTGFTAFCADLEKPSNTIVARYGKDGKECLIPQEKNNPRMLTPRECARLQGFPESFIIANAKTISYRQFGNSVAIPVIRRISESIVNLLVNNPENL</sequence>
<evidence type="ECO:0000256" key="6">
    <source>
        <dbReference type="PROSITE-ProRule" id="PRU01016"/>
    </source>
</evidence>
<dbReference type="InterPro" id="IPR001525">
    <property type="entry name" value="C5_MeTfrase"/>
</dbReference>
<organism evidence="9 10">
    <name type="scientific">Acidithiobacillus thiooxidans ATCC 19377</name>
    <dbReference type="NCBI Taxonomy" id="637390"/>
    <lineage>
        <taxon>Bacteria</taxon>
        <taxon>Pseudomonadati</taxon>
        <taxon>Pseudomonadota</taxon>
        <taxon>Acidithiobacillia</taxon>
        <taxon>Acidithiobacillales</taxon>
        <taxon>Acidithiobacillaceae</taxon>
        <taxon>Acidithiobacillus</taxon>
    </lineage>
</organism>
<comment type="similarity">
    <text evidence="6 7">Belongs to the class I-like SAM-binding methyltransferase superfamily. C5-methyltransferase family.</text>
</comment>
<dbReference type="InterPro" id="IPR029063">
    <property type="entry name" value="SAM-dependent_MTases_sf"/>
</dbReference>
<dbReference type="InterPro" id="IPR050750">
    <property type="entry name" value="C5-MTase"/>
</dbReference>
<dbReference type="NCBIfam" id="TIGR00675">
    <property type="entry name" value="dcm"/>
    <property type="match status" value="1"/>
</dbReference>